<dbReference type="AlphaFoldDB" id="A0A833VYR3"/>
<keyword evidence="2" id="KW-0732">Signal</keyword>
<feature type="region of interest" description="Disordered" evidence="1">
    <location>
        <begin position="83"/>
        <end position="111"/>
    </location>
</feature>
<feature type="compositionally biased region" description="Acidic residues" evidence="1">
    <location>
        <begin position="98"/>
        <end position="111"/>
    </location>
</feature>
<proteinExistence type="predicted"/>
<protein>
    <submittedName>
        <fullName evidence="3">Uncharacterized protein</fullName>
    </submittedName>
</protein>
<accession>A0A833VYR3</accession>
<organism evidence="3 4">
    <name type="scientific">Carex littledalei</name>
    <dbReference type="NCBI Taxonomy" id="544730"/>
    <lineage>
        <taxon>Eukaryota</taxon>
        <taxon>Viridiplantae</taxon>
        <taxon>Streptophyta</taxon>
        <taxon>Embryophyta</taxon>
        <taxon>Tracheophyta</taxon>
        <taxon>Spermatophyta</taxon>
        <taxon>Magnoliopsida</taxon>
        <taxon>Liliopsida</taxon>
        <taxon>Poales</taxon>
        <taxon>Cyperaceae</taxon>
        <taxon>Cyperoideae</taxon>
        <taxon>Cariceae</taxon>
        <taxon>Carex</taxon>
        <taxon>Carex subgen. Euthyceras</taxon>
    </lineage>
</organism>
<keyword evidence="4" id="KW-1185">Reference proteome</keyword>
<comment type="caution">
    <text evidence="3">The sequence shown here is derived from an EMBL/GenBank/DDBJ whole genome shotgun (WGS) entry which is preliminary data.</text>
</comment>
<evidence type="ECO:0000313" key="3">
    <source>
        <dbReference type="EMBL" id="KAF3337769.1"/>
    </source>
</evidence>
<feature type="chain" id="PRO_5032858749" evidence="2">
    <location>
        <begin position="18"/>
        <end position="111"/>
    </location>
</feature>
<dbReference type="Proteomes" id="UP000623129">
    <property type="component" value="Unassembled WGS sequence"/>
</dbReference>
<sequence>MILQLFNTVMILAFISAGKPIFGRRFINAGISVWKRRDRVLPTECFYEEAFNTEFRELHPKLMSRRRDLREILIVGKDWFRENPPPADYKESWIDGLVENDEEDEEDEGED</sequence>
<evidence type="ECO:0000256" key="1">
    <source>
        <dbReference type="SAM" id="MobiDB-lite"/>
    </source>
</evidence>
<dbReference type="EMBL" id="SWLB01000006">
    <property type="protein sequence ID" value="KAF3337769.1"/>
    <property type="molecule type" value="Genomic_DNA"/>
</dbReference>
<evidence type="ECO:0000256" key="2">
    <source>
        <dbReference type="SAM" id="SignalP"/>
    </source>
</evidence>
<feature type="signal peptide" evidence="2">
    <location>
        <begin position="1"/>
        <end position="17"/>
    </location>
</feature>
<reference evidence="3" key="1">
    <citation type="submission" date="2020-01" db="EMBL/GenBank/DDBJ databases">
        <title>Genome sequence of Kobresia littledalei, the first chromosome-level genome in the family Cyperaceae.</title>
        <authorList>
            <person name="Qu G."/>
        </authorList>
    </citation>
    <scope>NUCLEOTIDE SEQUENCE</scope>
    <source>
        <strain evidence="3">C.B.Clarke</strain>
        <tissue evidence="3">Leaf</tissue>
    </source>
</reference>
<gene>
    <name evidence="3" type="ORF">FCM35_KLT18356</name>
</gene>
<name>A0A833VYR3_9POAL</name>
<evidence type="ECO:0000313" key="4">
    <source>
        <dbReference type="Proteomes" id="UP000623129"/>
    </source>
</evidence>